<accession>A0A645HTF1</accession>
<dbReference type="SUPFAM" id="SSF46689">
    <property type="entry name" value="Homeodomain-like"/>
    <property type="match status" value="1"/>
</dbReference>
<dbReference type="AlphaFoldDB" id="A0A645HTF1"/>
<organism evidence="2">
    <name type="scientific">bioreactor metagenome</name>
    <dbReference type="NCBI Taxonomy" id="1076179"/>
    <lineage>
        <taxon>unclassified sequences</taxon>
        <taxon>metagenomes</taxon>
        <taxon>ecological metagenomes</taxon>
    </lineage>
</organism>
<evidence type="ECO:0000256" key="1">
    <source>
        <dbReference type="SAM" id="Coils"/>
    </source>
</evidence>
<protein>
    <recommendedName>
        <fullName evidence="3">Transposase</fullName>
    </recommendedName>
</protein>
<dbReference type="EMBL" id="VSSQ01098992">
    <property type="protein sequence ID" value="MPN41742.1"/>
    <property type="molecule type" value="Genomic_DNA"/>
</dbReference>
<name>A0A645HTF1_9ZZZZ</name>
<sequence length="75" mass="8482">MSIDRAAKQLSIPKSSLSNWVRAAKKGQLAAVGQGQRVPNEQEIELAKLRRELAEVKQERDLLKKFAAYFAKESR</sequence>
<keyword evidence="1" id="KW-0175">Coiled coil</keyword>
<dbReference type="InterPro" id="IPR002514">
    <property type="entry name" value="Transposase_8"/>
</dbReference>
<proteinExistence type="predicted"/>
<dbReference type="Gene3D" id="1.10.10.60">
    <property type="entry name" value="Homeodomain-like"/>
    <property type="match status" value="1"/>
</dbReference>
<comment type="caution">
    <text evidence="2">The sequence shown here is derived from an EMBL/GenBank/DDBJ whole genome shotgun (WGS) entry which is preliminary data.</text>
</comment>
<reference evidence="2" key="1">
    <citation type="submission" date="2019-08" db="EMBL/GenBank/DDBJ databases">
        <authorList>
            <person name="Kucharzyk K."/>
            <person name="Murdoch R.W."/>
            <person name="Higgins S."/>
            <person name="Loffler F."/>
        </authorList>
    </citation>
    <scope>NUCLEOTIDE SEQUENCE</scope>
</reference>
<feature type="coiled-coil region" evidence="1">
    <location>
        <begin position="39"/>
        <end position="66"/>
    </location>
</feature>
<evidence type="ECO:0000313" key="2">
    <source>
        <dbReference type="EMBL" id="MPN41742.1"/>
    </source>
</evidence>
<evidence type="ECO:0008006" key="3">
    <source>
        <dbReference type="Google" id="ProtNLM"/>
    </source>
</evidence>
<dbReference type="GO" id="GO:0003677">
    <property type="term" value="F:DNA binding"/>
    <property type="evidence" value="ECO:0007669"/>
    <property type="project" value="InterPro"/>
</dbReference>
<gene>
    <name evidence="2" type="ORF">SDC9_189297</name>
</gene>
<dbReference type="GO" id="GO:0004803">
    <property type="term" value="F:transposase activity"/>
    <property type="evidence" value="ECO:0007669"/>
    <property type="project" value="InterPro"/>
</dbReference>
<dbReference type="GO" id="GO:0006313">
    <property type="term" value="P:DNA transposition"/>
    <property type="evidence" value="ECO:0007669"/>
    <property type="project" value="InterPro"/>
</dbReference>
<dbReference type="InterPro" id="IPR009057">
    <property type="entry name" value="Homeodomain-like_sf"/>
</dbReference>
<dbReference type="Pfam" id="PF01527">
    <property type="entry name" value="HTH_Tnp_1"/>
    <property type="match status" value="1"/>
</dbReference>